<keyword evidence="4" id="KW-0378">Hydrolase</keyword>
<dbReference type="CDD" id="cd12797">
    <property type="entry name" value="M23_peptidase"/>
    <property type="match status" value="1"/>
</dbReference>
<feature type="signal peptide" evidence="1">
    <location>
        <begin position="1"/>
        <end position="36"/>
    </location>
</feature>
<dbReference type="RefSeq" id="WP_088919851.1">
    <property type="nucleotide sequence ID" value="NZ_CP018632.1"/>
</dbReference>
<dbReference type="InterPro" id="IPR011055">
    <property type="entry name" value="Dup_hybrid_motif"/>
</dbReference>
<organism evidence="4 5">
    <name type="scientific">Granulosicoccus antarcticus IMCC3135</name>
    <dbReference type="NCBI Taxonomy" id="1192854"/>
    <lineage>
        <taxon>Bacteria</taxon>
        <taxon>Pseudomonadati</taxon>
        <taxon>Pseudomonadota</taxon>
        <taxon>Gammaproteobacteria</taxon>
        <taxon>Chromatiales</taxon>
        <taxon>Granulosicoccaceae</taxon>
        <taxon>Granulosicoccus</taxon>
    </lineage>
</organism>
<dbReference type="OrthoDB" id="9805070at2"/>
<dbReference type="InterPro" id="IPR050570">
    <property type="entry name" value="Cell_wall_metabolism_enzyme"/>
</dbReference>
<evidence type="ECO:0000313" key="4">
    <source>
        <dbReference type="EMBL" id="ASJ74878.1"/>
    </source>
</evidence>
<dbReference type="Pfam" id="PF01551">
    <property type="entry name" value="Peptidase_M23"/>
    <property type="match status" value="1"/>
</dbReference>
<dbReference type="EMBL" id="CP018632">
    <property type="protein sequence ID" value="ASJ74878.1"/>
    <property type="molecule type" value="Genomic_DNA"/>
</dbReference>
<dbReference type="GO" id="GO:0004222">
    <property type="term" value="F:metalloendopeptidase activity"/>
    <property type="evidence" value="ECO:0007669"/>
    <property type="project" value="TreeGrafter"/>
</dbReference>
<feature type="chain" id="PRO_5016406599" evidence="1">
    <location>
        <begin position="37"/>
        <end position="297"/>
    </location>
</feature>
<dbReference type="PANTHER" id="PTHR21666">
    <property type="entry name" value="PEPTIDASE-RELATED"/>
    <property type="match status" value="1"/>
</dbReference>
<dbReference type="Gene3D" id="2.60.40.1590">
    <property type="entry name" value="Peptidoglycan hydrolase domains"/>
    <property type="match status" value="1"/>
</dbReference>
<evidence type="ECO:0000259" key="3">
    <source>
        <dbReference type="Pfam" id="PF18421"/>
    </source>
</evidence>
<dbReference type="Gene3D" id="2.70.70.10">
    <property type="entry name" value="Glucose Permease (Domain IIA)"/>
    <property type="match status" value="1"/>
</dbReference>
<dbReference type="InterPro" id="IPR040487">
    <property type="entry name" value="Peptidase_M23_N"/>
</dbReference>
<sequence length="297" mass="31948">MNHYRLSSSSSRPLTGLTALWLCASLWLAGITAAQADNTFIEASAVPGGIAIVELGPATDSQPSVRWGKRTIAVMESAGQLQALVGIPLSTEAGPQQLSIVDADGSTRTLTFTVTPFQYEEQRLTISNKRQVNPAPVDMDRINAENKRLKVVKSYRAEQLIADSFDWPLAGPVSSPFGLKRFFNDQPRRPHGGIDIAAAEGTPILAPADGLVIDTGNYFFNGNSVFIEHGLGLQTFYAHMSRIDVQEGDRVSRGQLIGAVGQTGRVTGPHLHWSVGLNGTWVNPLLVLPSEAPPAVR</sequence>
<gene>
    <name evidence="4" type="primary">mepM_3</name>
    <name evidence="4" type="ORF">IMCC3135_24045</name>
</gene>
<keyword evidence="5" id="KW-1185">Reference proteome</keyword>
<evidence type="ECO:0000256" key="1">
    <source>
        <dbReference type="SAM" id="SignalP"/>
    </source>
</evidence>
<name>A0A2Z2NYP7_9GAMM</name>
<dbReference type="AlphaFoldDB" id="A0A2Z2NYP7"/>
<evidence type="ECO:0000313" key="5">
    <source>
        <dbReference type="Proteomes" id="UP000250079"/>
    </source>
</evidence>
<dbReference type="PANTHER" id="PTHR21666:SF285">
    <property type="entry name" value="M23 FAMILY METALLOPEPTIDASE"/>
    <property type="match status" value="1"/>
</dbReference>
<protein>
    <submittedName>
        <fullName evidence="4">Murein DD-endopeptidase MepM</fullName>
        <ecNumber evidence="4">3.4.24.-</ecNumber>
    </submittedName>
</protein>
<dbReference type="SUPFAM" id="SSF51261">
    <property type="entry name" value="Duplicated hybrid motif"/>
    <property type="match status" value="1"/>
</dbReference>
<dbReference type="EC" id="3.4.24.-" evidence="4"/>
<dbReference type="InterPro" id="IPR016047">
    <property type="entry name" value="M23ase_b-sheet_dom"/>
</dbReference>
<dbReference type="Pfam" id="PF18421">
    <property type="entry name" value="Peptidase_M23_N"/>
    <property type="match status" value="1"/>
</dbReference>
<keyword evidence="1" id="KW-0732">Signal</keyword>
<feature type="domain" description="M23ase beta-sheet core" evidence="2">
    <location>
        <begin position="190"/>
        <end position="284"/>
    </location>
</feature>
<dbReference type="KEGG" id="gai:IMCC3135_24045"/>
<dbReference type="Proteomes" id="UP000250079">
    <property type="component" value="Chromosome"/>
</dbReference>
<evidence type="ECO:0000259" key="2">
    <source>
        <dbReference type="Pfam" id="PF01551"/>
    </source>
</evidence>
<feature type="domain" description="Peptidase family M23 N-terminal" evidence="3">
    <location>
        <begin position="45"/>
        <end position="115"/>
    </location>
</feature>
<reference evidence="4 5" key="1">
    <citation type="submission" date="2016-12" db="EMBL/GenBank/DDBJ databases">
        <authorList>
            <person name="Song W.-J."/>
            <person name="Kurnit D.M."/>
        </authorList>
    </citation>
    <scope>NUCLEOTIDE SEQUENCE [LARGE SCALE GENOMIC DNA]</scope>
    <source>
        <strain evidence="4 5">IMCC3135</strain>
    </source>
</reference>
<accession>A0A2Z2NYP7</accession>
<proteinExistence type="predicted"/>